<dbReference type="Gene3D" id="3.40.50.2000">
    <property type="entry name" value="Glycogen Phosphorylase B"/>
    <property type="match status" value="2"/>
</dbReference>
<dbReference type="SUPFAM" id="SSF53756">
    <property type="entry name" value="UDP-Glycosyltransferase/glycogen phosphorylase"/>
    <property type="match status" value="1"/>
</dbReference>
<gene>
    <name evidence="1" type="ORF">Sjap_015459</name>
</gene>
<dbReference type="Proteomes" id="UP001417504">
    <property type="component" value="Unassembled WGS sequence"/>
</dbReference>
<protein>
    <submittedName>
        <fullName evidence="1">Uncharacterized protein</fullName>
    </submittedName>
</protein>
<dbReference type="AlphaFoldDB" id="A0AAP0NQU7"/>
<organism evidence="1 2">
    <name type="scientific">Stephania japonica</name>
    <dbReference type="NCBI Taxonomy" id="461633"/>
    <lineage>
        <taxon>Eukaryota</taxon>
        <taxon>Viridiplantae</taxon>
        <taxon>Streptophyta</taxon>
        <taxon>Embryophyta</taxon>
        <taxon>Tracheophyta</taxon>
        <taxon>Spermatophyta</taxon>
        <taxon>Magnoliopsida</taxon>
        <taxon>Ranunculales</taxon>
        <taxon>Menispermaceae</taxon>
        <taxon>Menispermoideae</taxon>
        <taxon>Cissampelideae</taxon>
        <taxon>Stephania</taxon>
    </lineage>
</organism>
<dbReference type="EMBL" id="JBBNAE010000006">
    <property type="protein sequence ID" value="KAK9116512.1"/>
    <property type="molecule type" value="Genomic_DNA"/>
</dbReference>
<dbReference type="PANTHER" id="PTHR48045:SF21">
    <property type="entry name" value="UDP-GLYCOSYLTRANSFERASE 83A1"/>
    <property type="match status" value="1"/>
</dbReference>
<evidence type="ECO:0000313" key="1">
    <source>
        <dbReference type="EMBL" id="KAK9116512.1"/>
    </source>
</evidence>
<proteinExistence type="predicted"/>
<name>A0AAP0NQU7_9MAGN</name>
<keyword evidence="2" id="KW-1185">Reference proteome</keyword>
<accession>A0AAP0NQU7</accession>
<dbReference type="PANTHER" id="PTHR48045">
    <property type="entry name" value="UDP-GLYCOSYLTRANSFERASE 72B1"/>
    <property type="match status" value="1"/>
</dbReference>
<sequence length="125" mass="13922">MVFDSIKKNEKIFASADWLLCNSSYELKPSDLLAIGPLLAGNQLGNLWPEDPTCFSWLDQQAPKSVIYLSFGSTTTFNEAQFHELALGLELLNRPFLWVIRPDCTSSALPNGFEDRVADRGKIVG</sequence>
<comment type="caution">
    <text evidence="1">The sequence shown here is derived from an EMBL/GenBank/DDBJ whole genome shotgun (WGS) entry which is preliminary data.</text>
</comment>
<reference evidence="1 2" key="1">
    <citation type="submission" date="2024-01" db="EMBL/GenBank/DDBJ databases">
        <title>Genome assemblies of Stephania.</title>
        <authorList>
            <person name="Yang L."/>
        </authorList>
    </citation>
    <scope>NUCLEOTIDE SEQUENCE [LARGE SCALE GENOMIC DNA]</scope>
    <source>
        <strain evidence="1">QJT</strain>
        <tissue evidence="1">Leaf</tissue>
    </source>
</reference>
<evidence type="ECO:0000313" key="2">
    <source>
        <dbReference type="Proteomes" id="UP001417504"/>
    </source>
</evidence>